<evidence type="ECO:0000256" key="3">
    <source>
        <dbReference type="ARBA" id="ARBA00022553"/>
    </source>
</evidence>
<keyword evidence="8" id="KW-0902">Two-component regulatory system</keyword>
<dbReference type="RefSeq" id="WP_237607778.1">
    <property type="nucleotide sequence ID" value="NZ_JAIRBB010000003.1"/>
</dbReference>
<proteinExistence type="predicted"/>
<gene>
    <name evidence="11" type="ORF">K8344_05635</name>
</gene>
<name>A0A9X1QZ94_9FLAO</name>
<dbReference type="InterPro" id="IPR019734">
    <property type="entry name" value="TPR_rpt"/>
</dbReference>
<dbReference type="SUPFAM" id="SSF55874">
    <property type="entry name" value="ATPase domain of HSP90 chaperone/DNA topoisomerase II/histidine kinase"/>
    <property type="match status" value="1"/>
</dbReference>
<sequence length="669" mass="77016">MLKNIAIFFIIIALSPILGFNAHETEYSEFAQIEQSRTERLVTLDSLISLNKKTNIDAFIEYSIEYVKLAQELDFIESAAKKAIDLQRPLTNFRNDPLNAITVINSVLARKYKINDSLLLGGLYLKRGMANSQVDANKAISDYNKAFLNFSYCDSLSIAETHYYRGQAYSSLGKFILAGEDLHKAYSIFESQKKYDCMITARQGIINMFSRNGFYEKAKTERNALIEKIRKLKLNSFLSQEYYNQAIDYHKMGDKNAEFKSLLLAVENFDNEKSNKTVFINIHSSLVNYYCERFQIKVANIHLNLLENLKLDILEDQVTKINYLSAKAKFLQTTGFYEEAEKFAVQCLEIAQSINSEDDIMNSYKFLSEIYFDMKEYRKSIESNRAASLIKDSIYNRSTANALAYYLSLYETEKKEKELIEKNTNISLLEKDNEIFKKAMVFGGIALILAFGVVILYRNQIHLRSNKDLQEKFSQELLISQEKERRRISKDLHDGIGQQLLLIKNKLLKKGTPEVKEMVNHTIEEVRSISRDLHPFHLQELGVTKAIENTIRQIDENTSLFISSEIDNIDNLFTKEEEVNIYRIVQESLSNILKHANAEAGKVSIKILSNNILISIRDNGVGFDFSDKFQDLKSLGLKTLLERTKFLKGQMKVTSKKDFGTLLEFQLPL</sequence>
<dbReference type="GO" id="GO:0005524">
    <property type="term" value="F:ATP binding"/>
    <property type="evidence" value="ECO:0007669"/>
    <property type="project" value="UniProtKB-KW"/>
</dbReference>
<evidence type="ECO:0000256" key="2">
    <source>
        <dbReference type="ARBA" id="ARBA00012438"/>
    </source>
</evidence>
<evidence type="ECO:0000256" key="9">
    <source>
        <dbReference type="SAM" id="Phobius"/>
    </source>
</evidence>
<keyword evidence="7" id="KW-0067">ATP-binding</keyword>
<dbReference type="InterPro" id="IPR005467">
    <property type="entry name" value="His_kinase_dom"/>
</dbReference>
<dbReference type="PANTHER" id="PTHR24421:SF10">
    <property type="entry name" value="NITRATE_NITRITE SENSOR PROTEIN NARQ"/>
    <property type="match status" value="1"/>
</dbReference>
<keyword evidence="12" id="KW-1185">Reference proteome</keyword>
<dbReference type="CDD" id="cd16917">
    <property type="entry name" value="HATPase_UhpB-NarQ-NarX-like"/>
    <property type="match status" value="1"/>
</dbReference>
<evidence type="ECO:0000256" key="4">
    <source>
        <dbReference type="ARBA" id="ARBA00022679"/>
    </source>
</evidence>
<dbReference type="EC" id="2.7.13.3" evidence="2"/>
<dbReference type="SMART" id="SM00387">
    <property type="entry name" value="HATPase_c"/>
    <property type="match status" value="1"/>
</dbReference>
<evidence type="ECO:0000256" key="8">
    <source>
        <dbReference type="ARBA" id="ARBA00023012"/>
    </source>
</evidence>
<evidence type="ECO:0000256" key="7">
    <source>
        <dbReference type="ARBA" id="ARBA00022840"/>
    </source>
</evidence>
<accession>A0A9X1QZ94</accession>
<keyword evidence="9" id="KW-0472">Membrane</keyword>
<dbReference type="InterPro" id="IPR036890">
    <property type="entry name" value="HATPase_C_sf"/>
</dbReference>
<dbReference type="Proteomes" id="UP001139462">
    <property type="component" value="Unassembled WGS sequence"/>
</dbReference>
<dbReference type="GO" id="GO:0046983">
    <property type="term" value="F:protein dimerization activity"/>
    <property type="evidence" value="ECO:0007669"/>
    <property type="project" value="InterPro"/>
</dbReference>
<dbReference type="InterPro" id="IPR003594">
    <property type="entry name" value="HATPase_dom"/>
</dbReference>
<dbReference type="Pfam" id="PF07730">
    <property type="entry name" value="HisKA_3"/>
    <property type="match status" value="1"/>
</dbReference>
<dbReference type="SMART" id="SM00028">
    <property type="entry name" value="TPR"/>
    <property type="match status" value="4"/>
</dbReference>
<protein>
    <recommendedName>
        <fullName evidence="2">histidine kinase</fullName>
        <ecNumber evidence="2">2.7.13.3</ecNumber>
    </recommendedName>
</protein>
<feature type="domain" description="Histidine kinase" evidence="10">
    <location>
        <begin position="487"/>
        <end position="669"/>
    </location>
</feature>
<dbReference type="AlphaFoldDB" id="A0A9X1QZ94"/>
<dbReference type="Pfam" id="PF02518">
    <property type="entry name" value="HATPase_c"/>
    <property type="match status" value="1"/>
</dbReference>
<evidence type="ECO:0000256" key="5">
    <source>
        <dbReference type="ARBA" id="ARBA00022741"/>
    </source>
</evidence>
<keyword evidence="9" id="KW-0812">Transmembrane</keyword>
<keyword evidence="9" id="KW-1133">Transmembrane helix</keyword>
<comment type="catalytic activity">
    <reaction evidence="1">
        <text>ATP + protein L-histidine = ADP + protein N-phospho-L-histidine.</text>
        <dbReference type="EC" id="2.7.13.3"/>
    </reaction>
</comment>
<dbReference type="PROSITE" id="PS50109">
    <property type="entry name" value="HIS_KIN"/>
    <property type="match status" value="1"/>
</dbReference>
<comment type="caution">
    <text evidence="11">The sequence shown here is derived from an EMBL/GenBank/DDBJ whole genome shotgun (WGS) entry which is preliminary data.</text>
</comment>
<dbReference type="Gene3D" id="1.25.40.10">
    <property type="entry name" value="Tetratricopeptide repeat domain"/>
    <property type="match status" value="2"/>
</dbReference>
<evidence type="ECO:0000313" key="12">
    <source>
        <dbReference type="Proteomes" id="UP001139462"/>
    </source>
</evidence>
<dbReference type="InterPro" id="IPR050482">
    <property type="entry name" value="Sensor_HK_TwoCompSys"/>
</dbReference>
<evidence type="ECO:0000313" key="11">
    <source>
        <dbReference type="EMBL" id="MCG2430593.1"/>
    </source>
</evidence>
<dbReference type="InterPro" id="IPR011712">
    <property type="entry name" value="Sig_transdc_His_kin_sub3_dim/P"/>
</dbReference>
<organism evidence="11 12">
    <name type="scientific">Aequorivita xiaoshiensis</name>
    <dbReference type="NCBI Taxonomy" id="2874476"/>
    <lineage>
        <taxon>Bacteria</taxon>
        <taxon>Pseudomonadati</taxon>
        <taxon>Bacteroidota</taxon>
        <taxon>Flavobacteriia</taxon>
        <taxon>Flavobacteriales</taxon>
        <taxon>Flavobacteriaceae</taxon>
        <taxon>Aequorivita</taxon>
    </lineage>
</organism>
<dbReference type="InterPro" id="IPR011990">
    <property type="entry name" value="TPR-like_helical_dom_sf"/>
</dbReference>
<keyword evidence="3" id="KW-0597">Phosphoprotein</keyword>
<evidence type="ECO:0000256" key="1">
    <source>
        <dbReference type="ARBA" id="ARBA00000085"/>
    </source>
</evidence>
<evidence type="ECO:0000256" key="6">
    <source>
        <dbReference type="ARBA" id="ARBA00022777"/>
    </source>
</evidence>
<reference evidence="11" key="1">
    <citation type="submission" date="2021-09" db="EMBL/GenBank/DDBJ databases">
        <title>Genome of Aequorivita sp. strain F64183.</title>
        <authorList>
            <person name="Wang Y."/>
        </authorList>
    </citation>
    <scope>NUCLEOTIDE SEQUENCE</scope>
    <source>
        <strain evidence="11">F64183</strain>
    </source>
</reference>
<dbReference type="GO" id="GO:0000155">
    <property type="term" value="F:phosphorelay sensor kinase activity"/>
    <property type="evidence" value="ECO:0007669"/>
    <property type="project" value="InterPro"/>
</dbReference>
<keyword evidence="6 11" id="KW-0418">Kinase</keyword>
<dbReference type="PANTHER" id="PTHR24421">
    <property type="entry name" value="NITRATE/NITRITE SENSOR PROTEIN NARX-RELATED"/>
    <property type="match status" value="1"/>
</dbReference>
<dbReference type="GO" id="GO:0016020">
    <property type="term" value="C:membrane"/>
    <property type="evidence" value="ECO:0007669"/>
    <property type="project" value="InterPro"/>
</dbReference>
<dbReference type="SUPFAM" id="SSF48452">
    <property type="entry name" value="TPR-like"/>
    <property type="match status" value="2"/>
</dbReference>
<keyword evidence="5" id="KW-0547">Nucleotide-binding</keyword>
<dbReference type="Gene3D" id="1.20.5.1930">
    <property type="match status" value="1"/>
</dbReference>
<feature type="transmembrane region" description="Helical" evidence="9">
    <location>
        <begin position="439"/>
        <end position="457"/>
    </location>
</feature>
<keyword evidence="4" id="KW-0808">Transferase</keyword>
<dbReference type="Gene3D" id="3.30.565.10">
    <property type="entry name" value="Histidine kinase-like ATPase, C-terminal domain"/>
    <property type="match status" value="1"/>
</dbReference>
<dbReference type="EMBL" id="JAIRBB010000003">
    <property type="protein sequence ID" value="MCG2430593.1"/>
    <property type="molecule type" value="Genomic_DNA"/>
</dbReference>
<evidence type="ECO:0000259" key="10">
    <source>
        <dbReference type="PROSITE" id="PS50109"/>
    </source>
</evidence>